<keyword evidence="3" id="KW-1185">Reference proteome</keyword>
<evidence type="ECO:0000313" key="2">
    <source>
        <dbReference type="EMBL" id="KAK4122830.1"/>
    </source>
</evidence>
<protein>
    <submittedName>
        <fullName evidence="2">Uncharacterized protein</fullName>
    </submittedName>
</protein>
<accession>A0AAN6TYW5</accession>
<dbReference type="Proteomes" id="UP001302602">
    <property type="component" value="Unassembled WGS sequence"/>
</dbReference>
<dbReference type="AlphaFoldDB" id="A0AAN6TYW5"/>
<dbReference type="EMBL" id="MU853230">
    <property type="protein sequence ID" value="KAK4122830.1"/>
    <property type="molecule type" value="Genomic_DNA"/>
</dbReference>
<evidence type="ECO:0000256" key="1">
    <source>
        <dbReference type="SAM" id="MobiDB-lite"/>
    </source>
</evidence>
<dbReference type="RefSeq" id="XP_062646601.1">
    <property type="nucleotide sequence ID" value="XM_062787570.1"/>
</dbReference>
<proteinExistence type="predicted"/>
<organism evidence="2 3">
    <name type="scientific">Parathielavia appendiculata</name>
    <dbReference type="NCBI Taxonomy" id="2587402"/>
    <lineage>
        <taxon>Eukaryota</taxon>
        <taxon>Fungi</taxon>
        <taxon>Dikarya</taxon>
        <taxon>Ascomycota</taxon>
        <taxon>Pezizomycotina</taxon>
        <taxon>Sordariomycetes</taxon>
        <taxon>Sordariomycetidae</taxon>
        <taxon>Sordariales</taxon>
        <taxon>Chaetomiaceae</taxon>
        <taxon>Parathielavia</taxon>
    </lineage>
</organism>
<gene>
    <name evidence="2" type="ORF">N657DRAFT_481359</name>
</gene>
<comment type="caution">
    <text evidence="2">The sequence shown here is derived from an EMBL/GenBank/DDBJ whole genome shotgun (WGS) entry which is preliminary data.</text>
</comment>
<dbReference type="GeneID" id="87824340"/>
<reference evidence="2" key="1">
    <citation type="journal article" date="2023" name="Mol. Phylogenet. Evol.">
        <title>Genome-scale phylogeny and comparative genomics of the fungal order Sordariales.</title>
        <authorList>
            <person name="Hensen N."/>
            <person name="Bonometti L."/>
            <person name="Westerberg I."/>
            <person name="Brannstrom I.O."/>
            <person name="Guillou S."/>
            <person name="Cros-Aarteil S."/>
            <person name="Calhoun S."/>
            <person name="Haridas S."/>
            <person name="Kuo A."/>
            <person name="Mondo S."/>
            <person name="Pangilinan J."/>
            <person name="Riley R."/>
            <person name="LaButti K."/>
            <person name="Andreopoulos B."/>
            <person name="Lipzen A."/>
            <person name="Chen C."/>
            <person name="Yan M."/>
            <person name="Daum C."/>
            <person name="Ng V."/>
            <person name="Clum A."/>
            <person name="Steindorff A."/>
            <person name="Ohm R.A."/>
            <person name="Martin F."/>
            <person name="Silar P."/>
            <person name="Natvig D.O."/>
            <person name="Lalanne C."/>
            <person name="Gautier V."/>
            <person name="Ament-Velasquez S.L."/>
            <person name="Kruys A."/>
            <person name="Hutchinson M.I."/>
            <person name="Powell A.J."/>
            <person name="Barry K."/>
            <person name="Miller A.N."/>
            <person name="Grigoriev I.V."/>
            <person name="Debuchy R."/>
            <person name="Gladieux P."/>
            <person name="Hiltunen Thoren M."/>
            <person name="Johannesson H."/>
        </authorList>
    </citation>
    <scope>NUCLEOTIDE SEQUENCE</scope>
    <source>
        <strain evidence="2">CBS 731.68</strain>
    </source>
</reference>
<reference evidence="2" key="2">
    <citation type="submission" date="2023-05" db="EMBL/GenBank/DDBJ databases">
        <authorList>
            <consortium name="Lawrence Berkeley National Laboratory"/>
            <person name="Steindorff A."/>
            <person name="Hensen N."/>
            <person name="Bonometti L."/>
            <person name="Westerberg I."/>
            <person name="Brannstrom I.O."/>
            <person name="Guillou S."/>
            <person name="Cros-Aarteil S."/>
            <person name="Calhoun S."/>
            <person name="Haridas S."/>
            <person name="Kuo A."/>
            <person name="Mondo S."/>
            <person name="Pangilinan J."/>
            <person name="Riley R."/>
            <person name="Labutti K."/>
            <person name="Andreopoulos B."/>
            <person name="Lipzen A."/>
            <person name="Chen C."/>
            <person name="Yanf M."/>
            <person name="Daum C."/>
            <person name="Ng V."/>
            <person name="Clum A."/>
            <person name="Ohm R."/>
            <person name="Martin F."/>
            <person name="Silar P."/>
            <person name="Natvig D."/>
            <person name="Lalanne C."/>
            <person name="Gautier V."/>
            <person name="Ament-Velasquez S.L."/>
            <person name="Kruys A."/>
            <person name="Hutchinson M.I."/>
            <person name="Powell A.J."/>
            <person name="Barry K."/>
            <person name="Miller A.N."/>
            <person name="Grigoriev I.V."/>
            <person name="Debuchy R."/>
            <person name="Gladieux P."/>
            <person name="Thoren M.H."/>
            <person name="Johannesson H."/>
        </authorList>
    </citation>
    <scope>NUCLEOTIDE SEQUENCE</scope>
    <source>
        <strain evidence="2">CBS 731.68</strain>
    </source>
</reference>
<name>A0AAN6TYW5_9PEZI</name>
<evidence type="ECO:0000313" key="3">
    <source>
        <dbReference type="Proteomes" id="UP001302602"/>
    </source>
</evidence>
<sequence length="250" mass="27876">MTSDLFTLVGRSQRIGRMLRLGLLVHRRLADDDAGNRPGRRMPPRTFGRCLGAGFSIFFSSRVLHDVNPAPCQRVPLSLHDTFLVRIGWRKQRNLCQQTLDPYLLMHASFRSETNHFLAFGPRRSSRHDTTTTCAIPSDGPPRNGGTTRSLQAANEFLRLGKHTAALTQRCRSQPRLSHQTYLSMSWAPYVRLTFGSGPSLRGLTSPVAVGDECDRTSYLPTGEKAHDTHPCEGAYVEKACLSTSSSHNR</sequence>
<feature type="region of interest" description="Disordered" evidence="1">
    <location>
        <begin position="121"/>
        <end position="147"/>
    </location>
</feature>